<dbReference type="SUPFAM" id="SSF57716">
    <property type="entry name" value="Glucocorticoid receptor-like (DNA-binding domain)"/>
    <property type="match status" value="1"/>
</dbReference>
<evidence type="ECO:0000259" key="14">
    <source>
        <dbReference type="PROSITE" id="PS51915"/>
    </source>
</evidence>
<dbReference type="InterPro" id="IPR012934">
    <property type="entry name" value="Znf_AD"/>
</dbReference>
<reference evidence="15" key="1">
    <citation type="submission" date="2021-11" db="EMBL/GenBank/DDBJ databases">
        <authorList>
            <person name="Schell T."/>
        </authorList>
    </citation>
    <scope>NUCLEOTIDE SEQUENCE</scope>
    <source>
        <strain evidence="15">M5</strain>
    </source>
</reference>
<feature type="region of interest" description="Disordered" evidence="12">
    <location>
        <begin position="147"/>
        <end position="204"/>
    </location>
</feature>
<keyword evidence="4 10" id="KW-0863">Zinc-finger</keyword>
<feature type="domain" description="C2H2-type" evidence="13">
    <location>
        <begin position="605"/>
        <end position="632"/>
    </location>
</feature>
<dbReference type="GO" id="GO:0000978">
    <property type="term" value="F:RNA polymerase II cis-regulatory region sequence-specific DNA binding"/>
    <property type="evidence" value="ECO:0007669"/>
    <property type="project" value="TreeGrafter"/>
</dbReference>
<dbReference type="SUPFAM" id="SSF57667">
    <property type="entry name" value="beta-beta-alpha zinc fingers"/>
    <property type="match status" value="6"/>
</dbReference>
<feature type="region of interest" description="Disordered" evidence="12">
    <location>
        <begin position="629"/>
        <end position="679"/>
    </location>
</feature>
<dbReference type="PANTHER" id="PTHR24384">
    <property type="entry name" value="FINGER PUTATIVE TRANSCRIPTION FACTOR FAMILY-RELATED"/>
    <property type="match status" value="1"/>
</dbReference>
<evidence type="ECO:0000256" key="12">
    <source>
        <dbReference type="SAM" id="MobiDB-lite"/>
    </source>
</evidence>
<evidence type="ECO:0000259" key="13">
    <source>
        <dbReference type="PROSITE" id="PS50157"/>
    </source>
</evidence>
<dbReference type="FunFam" id="3.30.160.60:FF:000340">
    <property type="entry name" value="zinc finger protein 473 isoform X1"/>
    <property type="match status" value="1"/>
</dbReference>
<sequence>MYILLHDQTTNAIPICRLCGVQCLDMSYLDIFGDTGRYLAFAIQKYLEIEVSDKETFSKNVCHNCSGRVEEWNVFYNKCHEVQSLLKNSPLILEESRTVQAEESNVVLQNESVSNHLTKLVEELVQDGSMVTEKIQSTAVLEEAMDATGIKPEDIPDTNQDEAGSVEGDEDPLTATEDEFEEELNSESDEHSDDSNEEKKKQKPRHKKFMFNITFLETKVGRRFTPAEKAKLQKHINKRQNTLIYEMLIGGGPGQLWECQVCQKAIKGRACEVAKHYLKMHQVQPIFPCHACDYTSRTEKMYQAHRMSHLVEYPCEHCGKVFSQHSRLVYHMNSHTNEREFECDICQKKFNTAQYVNTHKRKVHGDQEKLLKYTCELCGMRFKYKNHLQYHQKRHPTDDNPLPYSCKYCEEHFMTRAEQLAHSNTVHAGEGDFVCHLCGKKMKTILSLENHVKLHSGLKEFKCDACGSAFATNHSLKCHKKIHERGPDNSLQYVCHVCQKPMSNKSSLNQHLKTHQSTKPHQCQHCSASFIHKNRLEIHMRKHTGEFPHTCVDCGKGFRSTSSMNSHRQYVHSERKFACEICQKAFKTPRDLKVHSTLHTGEKPNICPICGKAFRVRANYFKHRKIHLRAKNANQPETHAETAGESETPVEEQEPEEEEEEDEERSCQEEGDPGPVEEVVAHHHNLVPAVVAGPAAGDFFQFASEQQWIT</sequence>
<evidence type="ECO:0000256" key="9">
    <source>
        <dbReference type="ARBA" id="ARBA00023242"/>
    </source>
</evidence>
<feature type="domain" description="C2H2-type" evidence="13">
    <location>
        <begin position="433"/>
        <end position="460"/>
    </location>
</feature>
<protein>
    <recommendedName>
        <fullName evidence="17">Zinc finger protein</fullName>
    </recommendedName>
</protein>
<dbReference type="InterPro" id="IPR036236">
    <property type="entry name" value="Znf_C2H2_sf"/>
</dbReference>
<evidence type="ECO:0000256" key="6">
    <source>
        <dbReference type="ARBA" id="ARBA00023015"/>
    </source>
</evidence>
<dbReference type="Proteomes" id="UP000789390">
    <property type="component" value="Unassembled WGS sequence"/>
</dbReference>
<dbReference type="SMART" id="SM00355">
    <property type="entry name" value="ZnF_C2H2"/>
    <property type="match status" value="13"/>
</dbReference>
<dbReference type="InterPro" id="IPR050752">
    <property type="entry name" value="C2H2-ZF_domain"/>
</dbReference>
<dbReference type="Pfam" id="PF07776">
    <property type="entry name" value="zf-AD"/>
    <property type="match status" value="1"/>
</dbReference>
<dbReference type="Gene3D" id="3.40.1800.20">
    <property type="match status" value="1"/>
</dbReference>
<dbReference type="SMART" id="SM00868">
    <property type="entry name" value="zf-AD"/>
    <property type="match status" value="1"/>
</dbReference>
<comment type="subcellular location">
    <subcellularLocation>
        <location evidence="1">Nucleus</location>
    </subcellularLocation>
</comment>
<keyword evidence="5 11" id="KW-0862">Zinc</keyword>
<keyword evidence="9" id="KW-0539">Nucleus</keyword>
<evidence type="ECO:0000256" key="8">
    <source>
        <dbReference type="ARBA" id="ARBA00023163"/>
    </source>
</evidence>
<proteinExistence type="predicted"/>
<feature type="domain" description="C2H2-type" evidence="13">
    <location>
        <begin position="461"/>
        <end position="483"/>
    </location>
</feature>
<feature type="domain" description="ZAD" evidence="14">
    <location>
        <begin position="14"/>
        <end position="89"/>
    </location>
</feature>
<keyword evidence="3" id="KW-0677">Repeat</keyword>
<name>A0A8J2RIX1_9CRUS</name>
<keyword evidence="6" id="KW-0805">Transcription regulation</keyword>
<organism evidence="15 16">
    <name type="scientific">Daphnia galeata</name>
    <dbReference type="NCBI Taxonomy" id="27404"/>
    <lineage>
        <taxon>Eukaryota</taxon>
        <taxon>Metazoa</taxon>
        <taxon>Ecdysozoa</taxon>
        <taxon>Arthropoda</taxon>
        <taxon>Crustacea</taxon>
        <taxon>Branchiopoda</taxon>
        <taxon>Diplostraca</taxon>
        <taxon>Cladocera</taxon>
        <taxon>Anomopoda</taxon>
        <taxon>Daphniidae</taxon>
        <taxon>Daphnia</taxon>
    </lineage>
</organism>
<feature type="domain" description="C2H2-type" evidence="13">
    <location>
        <begin position="341"/>
        <end position="369"/>
    </location>
</feature>
<dbReference type="PROSITE" id="PS51915">
    <property type="entry name" value="ZAD"/>
    <property type="match status" value="1"/>
</dbReference>
<keyword evidence="8" id="KW-0804">Transcription</keyword>
<feature type="domain" description="C2H2-type" evidence="13">
    <location>
        <begin position="373"/>
        <end position="400"/>
    </location>
</feature>
<evidence type="ECO:0000256" key="5">
    <source>
        <dbReference type="ARBA" id="ARBA00022833"/>
    </source>
</evidence>
<feature type="domain" description="C2H2-type" evidence="13">
    <location>
        <begin position="577"/>
        <end position="604"/>
    </location>
</feature>
<feature type="domain" description="C2H2-type" evidence="13">
    <location>
        <begin position="521"/>
        <end position="548"/>
    </location>
</feature>
<feature type="binding site" evidence="11">
    <location>
        <position position="19"/>
    </location>
    <ligand>
        <name>Zn(2+)</name>
        <dbReference type="ChEBI" id="CHEBI:29105"/>
    </ligand>
</feature>
<dbReference type="FunFam" id="3.30.160.60:FF:000690">
    <property type="entry name" value="Zinc finger protein 354C"/>
    <property type="match status" value="1"/>
</dbReference>
<evidence type="ECO:0000256" key="2">
    <source>
        <dbReference type="ARBA" id="ARBA00022723"/>
    </source>
</evidence>
<dbReference type="AlphaFoldDB" id="A0A8J2RIX1"/>
<dbReference type="GO" id="GO:0005634">
    <property type="term" value="C:nucleus"/>
    <property type="evidence" value="ECO:0007669"/>
    <property type="project" value="UniProtKB-SubCell"/>
</dbReference>
<dbReference type="PROSITE" id="PS00028">
    <property type="entry name" value="ZINC_FINGER_C2H2_1"/>
    <property type="match status" value="11"/>
</dbReference>
<feature type="domain" description="C2H2-type" evidence="13">
    <location>
        <begin position="313"/>
        <end position="340"/>
    </location>
</feature>
<keyword evidence="2 11" id="KW-0479">Metal-binding</keyword>
<feature type="compositionally biased region" description="Acidic residues" evidence="12">
    <location>
        <begin position="167"/>
        <end position="192"/>
    </location>
</feature>
<keyword evidence="16" id="KW-1185">Reference proteome</keyword>
<feature type="binding site" evidence="11">
    <location>
        <position position="16"/>
    </location>
    <ligand>
        <name>Zn(2+)</name>
        <dbReference type="ChEBI" id="CHEBI:29105"/>
    </ligand>
</feature>
<dbReference type="GO" id="GO:0000981">
    <property type="term" value="F:DNA-binding transcription factor activity, RNA polymerase II-specific"/>
    <property type="evidence" value="ECO:0007669"/>
    <property type="project" value="TreeGrafter"/>
</dbReference>
<evidence type="ECO:0000256" key="4">
    <source>
        <dbReference type="ARBA" id="ARBA00022771"/>
    </source>
</evidence>
<feature type="binding site" evidence="11">
    <location>
        <position position="62"/>
    </location>
    <ligand>
        <name>Zn(2+)</name>
        <dbReference type="ChEBI" id="CHEBI:29105"/>
    </ligand>
</feature>
<dbReference type="FunFam" id="3.30.160.60:FF:000065">
    <property type="entry name" value="B-cell CLL/lymphoma 6, member B"/>
    <property type="match status" value="1"/>
</dbReference>
<evidence type="ECO:0000256" key="3">
    <source>
        <dbReference type="ARBA" id="ARBA00022737"/>
    </source>
</evidence>
<dbReference type="Gene3D" id="3.30.160.60">
    <property type="entry name" value="Classic Zinc Finger"/>
    <property type="match status" value="10"/>
</dbReference>
<dbReference type="Pfam" id="PF00096">
    <property type="entry name" value="zf-C2H2"/>
    <property type="match status" value="6"/>
</dbReference>
<comment type="caution">
    <text evidence="15">The sequence shown here is derived from an EMBL/GenBank/DDBJ whole genome shotgun (WGS) entry which is preliminary data.</text>
</comment>
<dbReference type="PANTHER" id="PTHR24384:SF189">
    <property type="entry name" value="C2H2-TYPE DOMAIN-CONTAINING PROTEIN-RELATED"/>
    <property type="match status" value="1"/>
</dbReference>
<feature type="domain" description="C2H2-type" evidence="13">
    <location>
        <begin position="493"/>
        <end position="520"/>
    </location>
</feature>
<evidence type="ECO:0000256" key="1">
    <source>
        <dbReference type="ARBA" id="ARBA00004123"/>
    </source>
</evidence>
<evidence type="ECO:0000313" key="15">
    <source>
        <dbReference type="EMBL" id="CAH0100767.1"/>
    </source>
</evidence>
<dbReference type="InterPro" id="IPR013087">
    <property type="entry name" value="Znf_C2H2_type"/>
</dbReference>
<evidence type="ECO:0000313" key="16">
    <source>
        <dbReference type="Proteomes" id="UP000789390"/>
    </source>
</evidence>
<feature type="binding site" evidence="11">
    <location>
        <position position="65"/>
    </location>
    <ligand>
        <name>Zn(2+)</name>
        <dbReference type="ChEBI" id="CHEBI:29105"/>
    </ligand>
</feature>
<feature type="compositionally biased region" description="Acidic residues" evidence="12">
    <location>
        <begin position="648"/>
        <end position="672"/>
    </location>
</feature>
<evidence type="ECO:0000256" key="10">
    <source>
        <dbReference type="PROSITE-ProRule" id="PRU00042"/>
    </source>
</evidence>
<feature type="domain" description="C2H2-type" evidence="13">
    <location>
        <begin position="404"/>
        <end position="432"/>
    </location>
</feature>
<evidence type="ECO:0008006" key="17">
    <source>
        <dbReference type="Google" id="ProtNLM"/>
    </source>
</evidence>
<dbReference type="GO" id="GO:0003682">
    <property type="term" value="F:chromatin binding"/>
    <property type="evidence" value="ECO:0007669"/>
    <property type="project" value="UniProtKB-ARBA"/>
</dbReference>
<accession>A0A8J2RIX1</accession>
<dbReference type="PROSITE" id="PS50157">
    <property type="entry name" value="ZINC_FINGER_C2H2_2"/>
    <property type="match status" value="11"/>
</dbReference>
<evidence type="ECO:0000256" key="11">
    <source>
        <dbReference type="PROSITE-ProRule" id="PRU01263"/>
    </source>
</evidence>
<dbReference type="OrthoDB" id="1095242at2759"/>
<dbReference type="GO" id="GO:0008270">
    <property type="term" value="F:zinc ion binding"/>
    <property type="evidence" value="ECO:0007669"/>
    <property type="project" value="UniProtKB-UniRule"/>
</dbReference>
<gene>
    <name evidence="15" type="ORF">DGAL_LOCUS3055</name>
</gene>
<dbReference type="EMBL" id="CAKKLH010000045">
    <property type="protein sequence ID" value="CAH0100767.1"/>
    <property type="molecule type" value="Genomic_DNA"/>
</dbReference>
<keyword evidence="7" id="KW-0238">DNA-binding</keyword>
<feature type="domain" description="C2H2-type" evidence="13">
    <location>
        <begin position="549"/>
        <end position="577"/>
    </location>
</feature>
<evidence type="ECO:0000256" key="7">
    <source>
        <dbReference type="ARBA" id="ARBA00023125"/>
    </source>
</evidence>